<dbReference type="Proteomes" id="UP000663891">
    <property type="component" value="Unassembled WGS sequence"/>
</dbReference>
<feature type="transmembrane region" description="Helical" evidence="8">
    <location>
        <begin position="174"/>
        <end position="193"/>
    </location>
</feature>
<feature type="transmembrane region" description="Helical" evidence="8">
    <location>
        <begin position="200"/>
        <end position="221"/>
    </location>
</feature>
<evidence type="ECO:0000256" key="7">
    <source>
        <dbReference type="ARBA" id="ARBA00033993"/>
    </source>
</evidence>
<proteinExistence type="inferred from homology"/>
<protein>
    <recommendedName>
        <fullName evidence="11">Urea transporter</fullName>
    </recommendedName>
</protein>
<dbReference type="PANTHER" id="PTHR10464">
    <property type="entry name" value="UREA TRANSPORTER"/>
    <property type="match status" value="1"/>
</dbReference>
<keyword evidence="3" id="KW-1003">Cell membrane</keyword>
<comment type="subcellular location">
    <subcellularLocation>
        <location evidence="1">Cell membrane</location>
        <topology evidence="1">Multi-pass membrane protein</topology>
    </subcellularLocation>
</comment>
<keyword evidence="5 8" id="KW-1133">Transmembrane helix</keyword>
<sequence>MIYLPFNEESSNEQSLMINSKLEENENNDNKKLWYLFQENKNIIRNKIENKQKLNYHSFLESMSDIDQIYRNDNFLKKFQWLKFIIILIDSVFRGISQVMFANNPLSGIIIAIGLAIDNWQLTLYGIFGTTISTLTAHILNLNYNSIRAGLYGYNGCLTAMAIVYFSLYEFPDIIFSIIIMSIFSTIFFESISKIFVNHLGIPSFTFSFQISSWILLLGAMKYQYVIVNGNILQPTLLTTVTNKTHLSNVSLSDYSFEHILISFFTSISQVYFVDNPYTGVIILIGIALCSKILALFALFGAISGSLTAAFLLKLPAQAIYHGLWEKQFWLERKAKIEFIDGESTDDDDIKTKIMIEFSI</sequence>
<evidence type="ECO:0000313" key="10">
    <source>
        <dbReference type="Proteomes" id="UP000663891"/>
    </source>
</evidence>
<name>A0A815HHI2_9BILA</name>
<evidence type="ECO:0008006" key="11">
    <source>
        <dbReference type="Google" id="ProtNLM"/>
    </source>
</evidence>
<comment type="similarity">
    <text evidence="2">Belongs to the urea transporter family.</text>
</comment>
<dbReference type="GO" id="GO:0005886">
    <property type="term" value="C:plasma membrane"/>
    <property type="evidence" value="ECO:0007669"/>
    <property type="project" value="UniProtKB-SubCell"/>
</dbReference>
<evidence type="ECO:0000256" key="1">
    <source>
        <dbReference type="ARBA" id="ARBA00004651"/>
    </source>
</evidence>
<evidence type="ECO:0000256" key="2">
    <source>
        <dbReference type="ARBA" id="ARBA00005914"/>
    </source>
</evidence>
<evidence type="ECO:0000256" key="5">
    <source>
        <dbReference type="ARBA" id="ARBA00022989"/>
    </source>
</evidence>
<dbReference type="AlphaFoldDB" id="A0A815HHI2"/>
<dbReference type="OrthoDB" id="426293at2759"/>
<evidence type="ECO:0000256" key="6">
    <source>
        <dbReference type="ARBA" id="ARBA00023136"/>
    </source>
</evidence>
<dbReference type="PANTHER" id="PTHR10464:SF4">
    <property type="entry name" value="UREA TRANSPORTER"/>
    <property type="match status" value="1"/>
</dbReference>
<organism evidence="9 10">
    <name type="scientific">Adineta steineri</name>
    <dbReference type="NCBI Taxonomy" id="433720"/>
    <lineage>
        <taxon>Eukaryota</taxon>
        <taxon>Metazoa</taxon>
        <taxon>Spiralia</taxon>
        <taxon>Gnathifera</taxon>
        <taxon>Rotifera</taxon>
        <taxon>Eurotatoria</taxon>
        <taxon>Bdelloidea</taxon>
        <taxon>Adinetida</taxon>
        <taxon>Adinetidae</taxon>
        <taxon>Adineta</taxon>
    </lineage>
</organism>
<evidence type="ECO:0000256" key="3">
    <source>
        <dbReference type="ARBA" id="ARBA00022475"/>
    </source>
</evidence>
<comment type="catalytic activity">
    <reaction evidence="7">
        <text>urea(in) = urea(out)</text>
        <dbReference type="Rhea" id="RHEA:32799"/>
        <dbReference type="ChEBI" id="CHEBI:16199"/>
    </reaction>
</comment>
<feature type="transmembrane region" description="Helical" evidence="8">
    <location>
        <begin position="149"/>
        <end position="168"/>
    </location>
</feature>
<dbReference type="GO" id="GO:0015204">
    <property type="term" value="F:urea transmembrane transporter activity"/>
    <property type="evidence" value="ECO:0007669"/>
    <property type="project" value="InterPro"/>
</dbReference>
<dbReference type="InterPro" id="IPR029020">
    <property type="entry name" value="Ammonium/urea_transptr"/>
</dbReference>
<evidence type="ECO:0000256" key="4">
    <source>
        <dbReference type="ARBA" id="ARBA00022692"/>
    </source>
</evidence>
<reference evidence="9" key="1">
    <citation type="submission" date="2021-02" db="EMBL/GenBank/DDBJ databases">
        <authorList>
            <person name="Nowell W R."/>
        </authorList>
    </citation>
    <scope>NUCLEOTIDE SEQUENCE</scope>
</reference>
<dbReference type="InterPro" id="IPR004937">
    <property type="entry name" value="Urea_transporter"/>
</dbReference>
<dbReference type="Pfam" id="PF03253">
    <property type="entry name" value="UT"/>
    <property type="match status" value="1"/>
</dbReference>
<gene>
    <name evidence="9" type="ORF">VCS650_LOCUS33837</name>
</gene>
<keyword evidence="6 8" id="KW-0472">Membrane</keyword>
<evidence type="ECO:0000256" key="8">
    <source>
        <dbReference type="SAM" id="Phobius"/>
    </source>
</evidence>
<feature type="transmembrane region" description="Helical" evidence="8">
    <location>
        <begin position="281"/>
        <end position="313"/>
    </location>
</feature>
<dbReference type="EMBL" id="CAJNON010000677">
    <property type="protein sequence ID" value="CAF1352248.1"/>
    <property type="molecule type" value="Genomic_DNA"/>
</dbReference>
<feature type="transmembrane region" description="Helical" evidence="8">
    <location>
        <begin position="122"/>
        <end position="142"/>
    </location>
</feature>
<dbReference type="Gene3D" id="1.10.3430.10">
    <property type="entry name" value="Ammonium transporter AmtB like domains"/>
    <property type="match status" value="1"/>
</dbReference>
<evidence type="ECO:0000313" key="9">
    <source>
        <dbReference type="EMBL" id="CAF1352248.1"/>
    </source>
</evidence>
<comment type="caution">
    <text evidence="9">The sequence shown here is derived from an EMBL/GenBank/DDBJ whole genome shotgun (WGS) entry which is preliminary data.</text>
</comment>
<accession>A0A815HHI2</accession>
<keyword evidence="4 8" id="KW-0812">Transmembrane</keyword>